<dbReference type="EMBL" id="JBEPMC010000001">
    <property type="protein sequence ID" value="MET3577400.1"/>
    <property type="molecule type" value="Genomic_DNA"/>
</dbReference>
<evidence type="ECO:0000256" key="1">
    <source>
        <dbReference type="SAM" id="Phobius"/>
    </source>
</evidence>
<feature type="transmembrane region" description="Helical" evidence="1">
    <location>
        <begin position="95"/>
        <end position="115"/>
    </location>
</feature>
<keyword evidence="1" id="KW-1133">Transmembrane helix</keyword>
<name>A0ABV2GGI9_9HYPH</name>
<organism evidence="2 3">
    <name type="scientific">Mesorhizobium robiniae</name>
    <dbReference type="NCBI Taxonomy" id="559315"/>
    <lineage>
        <taxon>Bacteria</taxon>
        <taxon>Pseudomonadati</taxon>
        <taxon>Pseudomonadota</taxon>
        <taxon>Alphaproteobacteria</taxon>
        <taxon>Hyphomicrobiales</taxon>
        <taxon>Phyllobacteriaceae</taxon>
        <taxon>Mesorhizobium</taxon>
    </lineage>
</organism>
<reference evidence="2 3" key="1">
    <citation type="submission" date="2024-06" db="EMBL/GenBank/DDBJ databases">
        <title>Genomic Encyclopedia of Type Strains, Phase IV (KMG-IV): sequencing the most valuable type-strain genomes for metagenomic binning, comparative biology and taxonomic classification.</title>
        <authorList>
            <person name="Goeker M."/>
        </authorList>
    </citation>
    <scope>NUCLEOTIDE SEQUENCE [LARGE SCALE GENOMIC DNA]</scope>
    <source>
        <strain evidence="2 3">DSM 100022</strain>
    </source>
</reference>
<evidence type="ECO:0000313" key="3">
    <source>
        <dbReference type="Proteomes" id="UP001549204"/>
    </source>
</evidence>
<accession>A0ABV2GGI9</accession>
<dbReference type="Proteomes" id="UP001549204">
    <property type="component" value="Unassembled WGS sequence"/>
</dbReference>
<keyword evidence="1" id="KW-0472">Membrane</keyword>
<evidence type="ECO:0000313" key="2">
    <source>
        <dbReference type="EMBL" id="MET3577400.1"/>
    </source>
</evidence>
<keyword evidence="1" id="KW-0812">Transmembrane</keyword>
<gene>
    <name evidence="2" type="ORF">ABID19_000415</name>
</gene>
<proteinExistence type="predicted"/>
<comment type="caution">
    <text evidence="2">The sequence shown here is derived from an EMBL/GenBank/DDBJ whole genome shotgun (WGS) entry which is preliminary data.</text>
</comment>
<protein>
    <submittedName>
        <fullName evidence="2">Uncharacterized protein</fullName>
    </submittedName>
</protein>
<keyword evidence="3" id="KW-1185">Reference proteome</keyword>
<sequence>MRPILTDFFCMGGTLALTNSFRMTANISRILAAGSGPVLRSARAPPEARAFPIPRTVAGLKRQFWNENAVRAFAINYGQLPQGSRQRQRRTVMNNIIWLVGAVVIVIAILSFLGLR</sequence>